<proteinExistence type="predicted"/>
<evidence type="ECO:0000313" key="1">
    <source>
        <dbReference type="EMBL" id="GAA0299288.1"/>
    </source>
</evidence>
<evidence type="ECO:0000313" key="2">
    <source>
        <dbReference type="Proteomes" id="UP001501867"/>
    </source>
</evidence>
<protein>
    <submittedName>
        <fullName evidence="1">Uncharacterized protein</fullName>
    </submittedName>
</protein>
<accession>A0ABN0VGG5</accession>
<sequence length="229" mass="25466">MEEKDTYEPPTSEAAALAAERGLGPWLRTFRCKRSRLVTKHNESRLYLYTNGTVVTGPQGFRAAYDWETVRVLRYLSTRNGVPWDARYTLLDPQGAAVNIGPGMRVFLKEDKQSLGITSVVQGALFLWPDVWGEHMMQAVTRAQLPKVLGAVERGETVNFGAYKVDRHGLAGRRHSAPWSEITEISSFSGTLIFNGSLKRTTVDSADLQNIANVDLFLRLCQHLKAAAG</sequence>
<keyword evidence="2" id="KW-1185">Reference proteome</keyword>
<dbReference type="InterPro" id="IPR046492">
    <property type="entry name" value="DUF6585"/>
</dbReference>
<name>A0ABN0VGG5_9ACTN</name>
<dbReference type="Proteomes" id="UP001501867">
    <property type="component" value="Unassembled WGS sequence"/>
</dbReference>
<gene>
    <name evidence="1" type="ORF">GCM10010302_42290</name>
</gene>
<organism evidence="1 2">
    <name type="scientific">Streptomyces polychromogenes</name>
    <dbReference type="NCBI Taxonomy" id="67342"/>
    <lineage>
        <taxon>Bacteria</taxon>
        <taxon>Bacillati</taxon>
        <taxon>Actinomycetota</taxon>
        <taxon>Actinomycetes</taxon>
        <taxon>Kitasatosporales</taxon>
        <taxon>Streptomycetaceae</taxon>
        <taxon>Streptomyces</taxon>
    </lineage>
</organism>
<reference evidence="1 2" key="1">
    <citation type="journal article" date="2019" name="Int. J. Syst. Evol. Microbiol.">
        <title>The Global Catalogue of Microorganisms (GCM) 10K type strain sequencing project: providing services to taxonomists for standard genome sequencing and annotation.</title>
        <authorList>
            <consortium name="The Broad Institute Genomics Platform"/>
            <consortium name="The Broad Institute Genome Sequencing Center for Infectious Disease"/>
            <person name="Wu L."/>
            <person name="Ma J."/>
        </authorList>
    </citation>
    <scope>NUCLEOTIDE SEQUENCE [LARGE SCALE GENOMIC DNA]</scope>
    <source>
        <strain evidence="1 2">JCM 4505</strain>
    </source>
</reference>
<dbReference type="EMBL" id="BAAABV010000021">
    <property type="protein sequence ID" value="GAA0299288.1"/>
    <property type="molecule type" value="Genomic_DNA"/>
</dbReference>
<comment type="caution">
    <text evidence="1">The sequence shown here is derived from an EMBL/GenBank/DDBJ whole genome shotgun (WGS) entry which is preliminary data.</text>
</comment>
<dbReference type="RefSeq" id="WP_344161735.1">
    <property type="nucleotide sequence ID" value="NZ_BAAABV010000021.1"/>
</dbReference>
<dbReference type="Pfam" id="PF20226">
    <property type="entry name" value="DUF6585"/>
    <property type="match status" value="1"/>
</dbReference>